<dbReference type="PROSITE" id="PS51910">
    <property type="entry name" value="GH18_2"/>
    <property type="match status" value="1"/>
</dbReference>
<dbReference type="GO" id="GO:0016810">
    <property type="term" value="F:hydrolase activity, acting on carbon-nitrogen (but not peptide) bonds"/>
    <property type="evidence" value="ECO:0007669"/>
    <property type="project" value="InterPro"/>
</dbReference>
<evidence type="ECO:0000256" key="3">
    <source>
        <dbReference type="ARBA" id="ARBA00010973"/>
    </source>
</evidence>
<dbReference type="InterPro" id="IPR017853">
    <property type="entry name" value="GH"/>
</dbReference>
<evidence type="ECO:0000256" key="2">
    <source>
        <dbReference type="ARBA" id="ARBA00006739"/>
    </source>
</evidence>
<dbReference type="InterPro" id="IPR011330">
    <property type="entry name" value="Glyco_hydro/deAcase_b/a-brl"/>
</dbReference>
<dbReference type="InterPro" id="IPR029070">
    <property type="entry name" value="Chitinase_insertion_sf"/>
</dbReference>
<dbReference type="SUPFAM" id="SSF88713">
    <property type="entry name" value="Glycoside hydrolase/deacetylase"/>
    <property type="match status" value="1"/>
</dbReference>
<dbReference type="Gene3D" id="3.10.50.10">
    <property type="match status" value="1"/>
</dbReference>
<dbReference type="EMBL" id="CP119316">
    <property type="protein sequence ID" value="WEK46807.1"/>
    <property type="molecule type" value="Genomic_DNA"/>
</dbReference>
<keyword evidence="8" id="KW-1133">Transmembrane helix</keyword>
<comment type="similarity">
    <text evidence="2">Belongs to the glycosyltransferase 2 family.</text>
</comment>
<dbReference type="Pfam" id="PF00704">
    <property type="entry name" value="Glyco_hydro_18"/>
    <property type="match status" value="1"/>
</dbReference>
<dbReference type="InterPro" id="IPR029044">
    <property type="entry name" value="Nucleotide-diphossugar_trans"/>
</dbReference>
<dbReference type="PANTHER" id="PTHR43630">
    <property type="entry name" value="POLY-BETA-1,6-N-ACETYL-D-GLUCOSAMINE SYNTHASE"/>
    <property type="match status" value="1"/>
</dbReference>
<evidence type="ECO:0000256" key="8">
    <source>
        <dbReference type="SAM" id="Phobius"/>
    </source>
</evidence>
<reference evidence="11" key="1">
    <citation type="submission" date="2023-03" db="EMBL/GenBank/DDBJ databases">
        <title>Andean soil-derived lignocellulolytic bacterial consortium as a source of novel taxa and putative plastic-active enzymes.</title>
        <authorList>
            <person name="Diaz-Garcia L."/>
            <person name="Chuvochina M."/>
            <person name="Feuerriegel G."/>
            <person name="Bunk B."/>
            <person name="Sproer C."/>
            <person name="Streit W.R."/>
            <person name="Rodriguez L.M."/>
            <person name="Overmann J."/>
            <person name="Jimenez D.J."/>
        </authorList>
    </citation>
    <scope>NUCLEOTIDE SEQUENCE</scope>
    <source>
        <strain evidence="11">MAG 26</strain>
    </source>
</reference>
<feature type="domain" description="GH18" evidence="10">
    <location>
        <begin position="83"/>
        <end position="390"/>
    </location>
</feature>
<evidence type="ECO:0000259" key="9">
    <source>
        <dbReference type="PROSITE" id="PS51677"/>
    </source>
</evidence>
<dbReference type="Gene3D" id="3.90.550.10">
    <property type="entry name" value="Spore Coat Polysaccharide Biosynthesis Protein SpsA, Chain A"/>
    <property type="match status" value="1"/>
</dbReference>
<organism evidence="11 12">
    <name type="scientific">Candidatus Andeanibacterium colombiense</name>
    <dbReference type="NCBI Taxonomy" id="3121345"/>
    <lineage>
        <taxon>Bacteria</taxon>
        <taxon>Pseudomonadati</taxon>
        <taxon>Pseudomonadota</taxon>
        <taxon>Alphaproteobacteria</taxon>
        <taxon>Sphingomonadales</taxon>
        <taxon>Sphingomonadaceae</taxon>
        <taxon>Candidatus Andeanibacterium</taxon>
    </lineage>
</organism>
<dbReference type="PANTHER" id="PTHR43630:SF1">
    <property type="entry name" value="POLY-BETA-1,6-N-ACETYL-D-GLUCOSAMINE SYNTHASE"/>
    <property type="match status" value="1"/>
</dbReference>
<dbReference type="InterPro" id="IPR001223">
    <property type="entry name" value="Glyco_hydro18_cat"/>
</dbReference>
<evidence type="ECO:0000313" key="12">
    <source>
        <dbReference type="Proteomes" id="UP001218362"/>
    </source>
</evidence>
<feature type="transmembrane region" description="Helical" evidence="8">
    <location>
        <begin position="977"/>
        <end position="1003"/>
    </location>
</feature>
<dbReference type="SMART" id="SM00636">
    <property type="entry name" value="Glyco_18"/>
    <property type="match status" value="1"/>
</dbReference>
<dbReference type="Gene3D" id="3.20.20.80">
    <property type="entry name" value="Glycosidases"/>
    <property type="match status" value="1"/>
</dbReference>
<dbReference type="GO" id="GO:0008061">
    <property type="term" value="F:chitin binding"/>
    <property type="evidence" value="ECO:0007669"/>
    <property type="project" value="InterPro"/>
</dbReference>
<keyword evidence="8" id="KW-0472">Membrane</keyword>
<dbReference type="CDD" id="cd10962">
    <property type="entry name" value="CE4_GT2-like"/>
    <property type="match status" value="1"/>
</dbReference>
<evidence type="ECO:0000259" key="10">
    <source>
        <dbReference type="PROSITE" id="PS51910"/>
    </source>
</evidence>
<proteinExistence type="inferred from homology"/>
<dbReference type="Pfam" id="PF01522">
    <property type="entry name" value="Polysacc_deac_1"/>
    <property type="match status" value="1"/>
</dbReference>
<comment type="similarity">
    <text evidence="3">Belongs to the polysaccharide deacetylase family.</text>
</comment>
<dbReference type="CDD" id="cd06423">
    <property type="entry name" value="CESA_like"/>
    <property type="match status" value="1"/>
</dbReference>
<feature type="transmembrane region" description="Helical" evidence="8">
    <location>
        <begin position="1023"/>
        <end position="1042"/>
    </location>
</feature>
<dbReference type="InterPro" id="IPR002509">
    <property type="entry name" value="NODB_dom"/>
</dbReference>
<accession>A0AAJ6BN75</accession>
<evidence type="ECO:0000256" key="4">
    <source>
        <dbReference type="ARBA" id="ARBA00020071"/>
    </source>
</evidence>
<dbReference type="Proteomes" id="UP001218362">
    <property type="component" value="Chromosome"/>
</dbReference>
<dbReference type="GO" id="GO:0005975">
    <property type="term" value="P:carbohydrate metabolic process"/>
    <property type="evidence" value="ECO:0007669"/>
    <property type="project" value="InterPro"/>
</dbReference>
<dbReference type="GO" id="GO:0016757">
    <property type="term" value="F:glycosyltransferase activity"/>
    <property type="evidence" value="ECO:0007669"/>
    <property type="project" value="UniProtKB-KW"/>
</dbReference>
<dbReference type="AlphaFoldDB" id="A0AAJ6BN75"/>
<dbReference type="Pfam" id="PF00535">
    <property type="entry name" value="Glycos_transf_2"/>
    <property type="match status" value="1"/>
</dbReference>
<evidence type="ECO:0000256" key="1">
    <source>
        <dbReference type="ARBA" id="ARBA00003236"/>
    </source>
</evidence>
<dbReference type="InterPro" id="IPR001173">
    <property type="entry name" value="Glyco_trans_2-like"/>
</dbReference>
<name>A0AAJ6BN75_9SPHN</name>
<feature type="transmembrane region" description="Helical" evidence="8">
    <location>
        <begin position="690"/>
        <end position="712"/>
    </location>
</feature>
<dbReference type="SUPFAM" id="SSF53448">
    <property type="entry name" value="Nucleotide-diphospho-sugar transferases"/>
    <property type="match status" value="1"/>
</dbReference>
<gene>
    <name evidence="11" type="ORF">P0Y56_00525</name>
</gene>
<dbReference type="InterPro" id="IPR011583">
    <property type="entry name" value="Chitinase_II/V-like_cat"/>
</dbReference>
<protein>
    <recommendedName>
        <fullName evidence="4">Chitooligosaccharide deacetylase</fullName>
    </recommendedName>
    <alternativeName>
        <fullName evidence="7">Nodulation protein B</fullName>
    </alternativeName>
</protein>
<dbReference type="KEGG" id="acob:P0Y56_00525"/>
<dbReference type="Gene3D" id="3.20.20.370">
    <property type="entry name" value="Glycoside hydrolase/deacetylase"/>
    <property type="match status" value="1"/>
</dbReference>
<evidence type="ECO:0000313" key="11">
    <source>
        <dbReference type="EMBL" id="WEK46807.1"/>
    </source>
</evidence>
<sequence>MSSPVFFDHTGRRRRLVSRLIGLLLVFVLVSAGIFATTIVDLPTASPLKFGHEREQPLPFRTHLAHLRHHLPALPWKTNQGDIARIGFYVPWDEESAASLRANYDRLDWVVASEAEIHPGAPKLAVTDDTTLRAISRSRLHRPKYLLMVQNAQEGHWFGPEMAKLFADRKASDRLIDQTIDAVKAERWQGAVFDFENMPDTVLPLYERFLARAHPRFAAAGLELSITVPAGEAAWNLKQMSRSIDHVFYMNYDQHWQGGEPGPIAAQNWFAQQLAHARAEIPAAKLIVALGNYGYDWHGGKADALTVNEAWLAAHDSDTVPQFDPASGNSGFAYEEDGETHTIWLMDAATTWNQLGLLKGVGGIALWRLGSEDPGFWEALDAMRANRKPNLSYIPPDPGTEVEGSGEILRIGAEPSAGKRALQFDAAGAVAGERYERLPTPYVVQRTGRANPKLLALTFDDGPDPDYTPRILSILERERVPATFFVIGENALGHPEILRQIARDGYEIGNHSYTHPNMAEESTLGTLLELNATQRLIEAYTGRSTRLFRAPYFGDAEPTTMDELRPALLAQQRGYTIVGLHVDPGDWRTPGVDAIVQRTLQQVAAATPDRSANIILLHDGGGNREQTIRALPIVIERLRAQGYSFVPISQLAGLSREAVMPPVQNGDVTSVDADVAAFVGIAAVSYALRWLFFFAIALGVARAVFLTALALIDRKTGTRAPEDAPRPPVSVIIPAFNEEKVIVDSIARVLASDYPSLELIVVDDGSKDRTSELVAAHYASDPRVRLLTLPNGGKASALNRALVDATGEIVIALDADTQFLPDTISRLVRWFNDPMIGAVAGNARVGNRINLVTRWQAIEYVTAQNVERRALDALGAITVVPGAVGAWRRAALTAVGGYPEDTLAEDQDLTIAIQRQGWRVAYDVEAIALTEAPETLRALGKQRYRWSFGTLQCLWKHRAVFRTGRPRGLAWFGMPQAWLFQILFAALSPIIDLALVLSIIGTFVRVHQHGWAQTQSDVLRMGIYWLVFVGIDLLAGWIAYRLEPTRQRFPALLMMMQRLVYRQLMYGVVLRSISAALHGRFVGWGKLERTGRVTSADAG</sequence>
<comment type="function">
    <text evidence="1">Is involved in generating a small heat-stable compound (Nod), an acylated oligomer of N-acetylglucosamine, that stimulates mitosis in various plant protoplasts.</text>
</comment>
<evidence type="ECO:0000256" key="6">
    <source>
        <dbReference type="ARBA" id="ARBA00022679"/>
    </source>
</evidence>
<evidence type="ECO:0000256" key="5">
    <source>
        <dbReference type="ARBA" id="ARBA00022676"/>
    </source>
</evidence>
<keyword evidence="6 11" id="KW-0808">Transferase</keyword>
<dbReference type="PROSITE" id="PS51677">
    <property type="entry name" value="NODB"/>
    <property type="match status" value="1"/>
</dbReference>
<feature type="domain" description="NodB homology" evidence="9">
    <location>
        <begin position="453"/>
        <end position="646"/>
    </location>
</feature>
<keyword evidence="8" id="KW-0812">Transmembrane</keyword>
<evidence type="ECO:0000256" key="7">
    <source>
        <dbReference type="ARBA" id="ARBA00032976"/>
    </source>
</evidence>
<keyword evidence="5 11" id="KW-0328">Glycosyltransferase</keyword>
<dbReference type="SUPFAM" id="SSF51445">
    <property type="entry name" value="(Trans)glycosidases"/>
    <property type="match status" value="1"/>
</dbReference>